<organism evidence="2 3">
    <name type="scientific">Maribacter litopenaei</name>
    <dbReference type="NCBI Taxonomy" id="2976127"/>
    <lineage>
        <taxon>Bacteria</taxon>
        <taxon>Pseudomonadati</taxon>
        <taxon>Bacteroidota</taxon>
        <taxon>Flavobacteriia</taxon>
        <taxon>Flavobacteriales</taxon>
        <taxon>Flavobacteriaceae</taxon>
        <taxon>Maribacter</taxon>
    </lineage>
</organism>
<keyword evidence="1" id="KW-0472">Membrane</keyword>
<keyword evidence="1" id="KW-1133">Transmembrane helix</keyword>
<reference evidence="2" key="1">
    <citation type="submission" date="2022-09" db="EMBL/GenBank/DDBJ databases">
        <title>Maribacter litopenaei sp. nov., isolated from the intestinal tract of the Pacific White Shrimp, Litopenaeus vannamei.</title>
        <authorList>
            <person name="Kim S.Y."/>
            <person name="Hwang C.Y."/>
        </authorList>
    </citation>
    <scope>NUCLEOTIDE SEQUENCE</scope>
    <source>
        <strain evidence="2">HL-LV01</strain>
    </source>
</reference>
<keyword evidence="3" id="KW-1185">Reference proteome</keyword>
<feature type="transmembrane region" description="Helical" evidence="1">
    <location>
        <begin position="33"/>
        <end position="55"/>
    </location>
</feature>
<name>A0ABY5Y9J9_9FLAO</name>
<evidence type="ECO:0000313" key="2">
    <source>
        <dbReference type="EMBL" id="UWX55110.1"/>
    </source>
</evidence>
<evidence type="ECO:0000313" key="3">
    <source>
        <dbReference type="Proteomes" id="UP001059209"/>
    </source>
</evidence>
<gene>
    <name evidence="2" type="ORF">NYZ99_00180</name>
</gene>
<dbReference type="RefSeq" id="WP_260572962.1">
    <property type="nucleotide sequence ID" value="NZ_CP104205.1"/>
</dbReference>
<proteinExistence type="predicted"/>
<dbReference type="EMBL" id="CP104205">
    <property type="protein sequence ID" value="UWX55110.1"/>
    <property type="molecule type" value="Genomic_DNA"/>
</dbReference>
<evidence type="ECO:0000256" key="1">
    <source>
        <dbReference type="SAM" id="Phobius"/>
    </source>
</evidence>
<protein>
    <submittedName>
        <fullName evidence="2">Uncharacterized protein</fullName>
    </submittedName>
</protein>
<keyword evidence="1" id="KW-0812">Transmembrane</keyword>
<dbReference type="Proteomes" id="UP001059209">
    <property type="component" value="Chromosome"/>
</dbReference>
<sequence>MTIKKQKTKGDISPIISGNNNTVNNEKSYKDGFLQGVLIGVIYGVITGIILYYLFG</sequence>
<accession>A0ABY5Y9J9</accession>